<organism evidence="6 7">
    <name type="scientific">Emiliania huxleyi (strain CCMP1516)</name>
    <dbReference type="NCBI Taxonomy" id="280463"/>
    <lineage>
        <taxon>Eukaryota</taxon>
        <taxon>Haptista</taxon>
        <taxon>Haptophyta</taxon>
        <taxon>Prymnesiophyceae</taxon>
        <taxon>Isochrysidales</taxon>
        <taxon>Noelaerhabdaceae</taxon>
        <taxon>Emiliania</taxon>
    </lineage>
</organism>
<evidence type="ECO:0000256" key="4">
    <source>
        <dbReference type="PROSITE-ProRule" id="PRU00221"/>
    </source>
</evidence>
<dbReference type="InterPro" id="IPR019775">
    <property type="entry name" value="WD40_repeat_CS"/>
</dbReference>
<dbReference type="EnsemblProtists" id="EOD12713">
    <property type="protein sequence ID" value="EOD12713"/>
    <property type="gene ID" value="EMIHUDRAFT_470803"/>
</dbReference>
<dbReference type="GeneID" id="17258866"/>
<dbReference type="PaxDb" id="2903-EOD12713"/>
<evidence type="ECO:0000313" key="7">
    <source>
        <dbReference type="Proteomes" id="UP000013827"/>
    </source>
</evidence>
<dbReference type="PROSITE" id="PS00678">
    <property type="entry name" value="WD_REPEATS_1"/>
    <property type="match status" value="1"/>
</dbReference>
<reference evidence="7" key="1">
    <citation type="journal article" date="2013" name="Nature">
        <title>Pan genome of the phytoplankton Emiliania underpins its global distribution.</title>
        <authorList>
            <person name="Read B.A."/>
            <person name="Kegel J."/>
            <person name="Klute M.J."/>
            <person name="Kuo A."/>
            <person name="Lefebvre S.C."/>
            <person name="Maumus F."/>
            <person name="Mayer C."/>
            <person name="Miller J."/>
            <person name="Monier A."/>
            <person name="Salamov A."/>
            <person name="Young J."/>
            <person name="Aguilar M."/>
            <person name="Claverie J.M."/>
            <person name="Frickenhaus S."/>
            <person name="Gonzalez K."/>
            <person name="Herman E.K."/>
            <person name="Lin Y.C."/>
            <person name="Napier J."/>
            <person name="Ogata H."/>
            <person name="Sarno A.F."/>
            <person name="Shmutz J."/>
            <person name="Schroeder D."/>
            <person name="de Vargas C."/>
            <person name="Verret F."/>
            <person name="von Dassow P."/>
            <person name="Valentin K."/>
            <person name="Van de Peer Y."/>
            <person name="Wheeler G."/>
            <person name="Dacks J.B."/>
            <person name="Delwiche C.F."/>
            <person name="Dyhrman S.T."/>
            <person name="Glockner G."/>
            <person name="John U."/>
            <person name="Richards T."/>
            <person name="Worden A.Z."/>
            <person name="Zhang X."/>
            <person name="Grigoriev I.V."/>
            <person name="Allen A.E."/>
            <person name="Bidle K."/>
            <person name="Borodovsky M."/>
            <person name="Bowler C."/>
            <person name="Brownlee C."/>
            <person name="Cock J.M."/>
            <person name="Elias M."/>
            <person name="Gladyshev V.N."/>
            <person name="Groth M."/>
            <person name="Guda C."/>
            <person name="Hadaegh A."/>
            <person name="Iglesias-Rodriguez M.D."/>
            <person name="Jenkins J."/>
            <person name="Jones B.M."/>
            <person name="Lawson T."/>
            <person name="Leese F."/>
            <person name="Lindquist E."/>
            <person name="Lobanov A."/>
            <person name="Lomsadze A."/>
            <person name="Malik S.B."/>
            <person name="Marsh M.E."/>
            <person name="Mackinder L."/>
            <person name="Mock T."/>
            <person name="Mueller-Roeber B."/>
            <person name="Pagarete A."/>
            <person name="Parker M."/>
            <person name="Probert I."/>
            <person name="Quesneville H."/>
            <person name="Raines C."/>
            <person name="Rensing S.A."/>
            <person name="Riano-Pachon D.M."/>
            <person name="Richier S."/>
            <person name="Rokitta S."/>
            <person name="Shiraiwa Y."/>
            <person name="Soanes D.M."/>
            <person name="van der Giezen M."/>
            <person name="Wahlund T.M."/>
            <person name="Williams B."/>
            <person name="Wilson W."/>
            <person name="Wolfe G."/>
            <person name="Wurch L.L."/>
        </authorList>
    </citation>
    <scope>NUCLEOTIDE SEQUENCE</scope>
</reference>
<dbReference type="SMART" id="SM00320">
    <property type="entry name" value="WD40"/>
    <property type="match status" value="7"/>
</dbReference>
<dbReference type="InterPro" id="IPR036322">
    <property type="entry name" value="WD40_repeat_dom_sf"/>
</dbReference>
<dbReference type="InterPro" id="IPR015943">
    <property type="entry name" value="WD40/YVTN_repeat-like_dom_sf"/>
</dbReference>
<dbReference type="HOGENOM" id="CLU_014960_0_1_1"/>
<proteinExistence type="inferred from homology"/>
<evidence type="ECO:0000256" key="5">
    <source>
        <dbReference type="SAM" id="MobiDB-lite"/>
    </source>
</evidence>
<keyword evidence="3" id="KW-0677">Repeat</keyword>
<dbReference type="Gene3D" id="2.130.10.10">
    <property type="entry name" value="YVTN repeat-like/Quinoprotein amine dehydrogenase"/>
    <property type="match status" value="2"/>
</dbReference>
<dbReference type="OMA" id="IRHYHIL"/>
<feature type="repeat" description="WD" evidence="4">
    <location>
        <begin position="209"/>
        <end position="250"/>
    </location>
</feature>
<dbReference type="GO" id="GO:1990234">
    <property type="term" value="C:transferase complex"/>
    <property type="evidence" value="ECO:0007669"/>
    <property type="project" value="UniProtKB-ARBA"/>
</dbReference>
<dbReference type="STRING" id="2903.R1BRH5"/>
<dbReference type="Pfam" id="PF00400">
    <property type="entry name" value="WD40"/>
    <property type="match status" value="5"/>
</dbReference>
<keyword evidence="2 4" id="KW-0853">WD repeat</keyword>
<feature type="compositionally biased region" description="Gly residues" evidence="5">
    <location>
        <begin position="521"/>
        <end position="539"/>
    </location>
</feature>
<dbReference type="InterPro" id="IPR021772">
    <property type="entry name" value="WDR48/Bun107"/>
</dbReference>
<evidence type="ECO:0000256" key="2">
    <source>
        <dbReference type="ARBA" id="ARBA00022574"/>
    </source>
</evidence>
<dbReference type="PRINTS" id="PR00320">
    <property type="entry name" value="GPROTEINBRPT"/>
</dbReference>
<dbReference type="eggNOG" id="KOG0308">
    <property type="taxonomic scope" value="Eukaryota"/>
</dbReference>
<feature type="region of interest" description="Disordered" evidence="5">
    <location>
        <begin position="516"/>
        <end position="539"/>
    </location>
</feature>
<name>A0A0D3IN78_EMIH1</name>
<evidence type="ECO:0000313" key="6">
    <source>
        <dbReference type="EnsemblProtists" id="EOD12713"/>
    </source>
</evidence>
<dbReference type="PROSITE" id="PS50082">
    <property type="entry name" value="WD_REPEATS_2"/>
    <property type="match status" value="4"/>
</dbReference>
<accession>A0A0D3IN78</accession>
<keyword evidence="7" id="KW-1185">Reference proteome</keyword>
<feature type="repeat" description="WD" evidence="4">
    <location>
        <begin position="69"/>
        <end position="103"/>
    </location>
</feature>
<dbReference type="PANTHER" id="PTHR22847:SF637">
    <property type="entry name" value="WD REPEAT DOMAIN 5B"/>
    <property type="match status" value="1"/>
</dbReference>
<dbReference type="PANTHER" id="PTHR22847">
    <property type="entry name" value="WD40 REPEAT PROTEIN"/>
    <property type="match status" value="1"/>
</dbReference>
<dbReference type="KEGG" id="ehx:EMIHUDRAFT_470803"/>
<feature type="repeat" description="WD" evidence="4">
    <location>
        <begin position="166"/>
        <end position="198"/>
    </location>
</feature>
<protein>
    <submittedName>
        <fullName evidence="6">Uncharacterized protein</fullName>
    </submittedName>
</protein>
<evidence type="ECO:0000256" key="1">
    <source>
        <dbReference type="ARBA" id="ARBA00006917"/>
    </source>
</evidence>
<dbReference type="InterPro" id="IPR020472">
    <property type="entry name" value="WD40_PAC1"/>
</dbReference>
<dbReference type="Proteomes" id="UP000013827">
    <property type="component" value="Unassembled WGS sequence"/>
</dbReference>
<dbReference type="CDD" id="cd00200">
    <property type="entry name" value="WD40"/>
    <property type="match status" value="1"/>
</dbReference>
<evidence type="ECO:0000256" key="3">
    <source>
        <dbReference type="ARBA" id="ARBA00022737"/>
    </source>
</evidence>
<feature type="repeat" description="WD" evidence="4">
    <location>
        <begin position="118"/>
        <end position="151"/>
    </location>
</feature>
<comment type="similarity">
    <text evidence="1">Belongs to the WD repeat WDR48 family.</text>
</comment>
<dbReference type="PROSITE" id="PS50294">
    <property type="entry name" value="WD_REPEATS_REGION"/>
    <property type="match status" value="3"/>
</dbReference>
<dbReference type="RefSeq" id="XP_005765142.1">
    <property type="nucleotide sequence ID" value="XM_005765085.1"/>
</dbReference>
<dbReference type="Pfam" id="PF11816">
    <property type="entry name" value="DUF3337"/>
    <property type="match status" value="1"/>
</dbReference>
<reference evidence="6" key="2">
    <citation type="submission" date="2024-10" db="UniProtKB">
        <authorList>
            <consortium name="EnsemblProtists"/>
        </authorList>
    </citation>
    <scope>IDENTIFICATION</scope>
</reference>
<sequence>MSASRKSVTLTLLDDGASEGHRFGINALASTCASAWGSSRELFTGGRDGSVRCWREPEGGGVPRLRFTVDEHTDWVNDLALLTDGDLTSAVVSASSDRTIKLWRPEGETGTPSKCYTLRQHTDFVKVLGYAADAGTLASAGCDCCVVVWDVARLAPRVVIGGSEGARAHGDSIYALAVKLDGGLIATGAVDATLRLWDPRAQAAAVGSLVGHTDVVRGIAISADGGCLVSCSSDRSVKLWSIGQRRVQAELRPHSDSVFCIDVDESCSRVLYGGRDGLVLDDSFAAHASPPPPPPPPRGVCQVGAPALRLHRPAWAPELLWVATSDSSLSCWRAAAGAGGGAGGAAAGGDLARRHERGGSGDCSEAPPSHRVATIRGSAAVKRLAVLPCKRRILTEDTRGLCALWEALLQPLPRVAADVLPRGSCVRRFDAGEKYDKLLAELAEPTAQRTYSASWFTASARSGALELTLCASSAFNAEGYASELGIAGQEDFRVNLGEQLLCALFASWRERQKPSRAAANGAGGSGAGGGGAGGANSGGAGSDGGGGQCAFRSLEQTPVLICDGSVVTARSRASRLGDLPDGAVPSWVGQAVLHAQFSPRAPLKLSFFLQPHPASGLPLLPPDCNKLAAATALRLDKVIAYVEERVPSGKPLALFASGKPLAPDMSLGAVRAFVWKSADEMVLQYKQA</sequence>
<dbReference type="InterPro" id="IPR001680">
    <property type="entry name" value="WD40_rpt"/>
</dbReference>
<dbReference type="AlphaFoldDB" id="A0A0D3IN78"/>
<dbReference type="SUPFAM" id="SSF50978">
    <property type="entry name" value="WD40 repeat-like"/>
    <property type="match status" value="1"/>
</dbReference>